<name>A0AAD8LN56_BABGI</name>
<keyword evidence="3" id="KW-1185">Reference proteome</keyword>
<protein>
    <submittedName>
        <fullName evidence="2">Uncharacterized protein</fullName>
    </submittedName>
</protein>
<dbReference type="EMBL" id="JAVEPI010000004">
    <property type="protein sequence ID" value="KAK1442478.1"/>
    <property type="molecule type" value="Genomic_DNA"/>
</dbReference>
<evidence type="ECO:0000313" key="3">
    <source>
        <dbReference type="Proteomes" id="UP001230268"/>
    </source>
</evidence>
<accession>A0AAD8LN56</accession>
<proteinExistence type="predicted"/>
<dbReference type="Proteomes" id="UP001230268">
    <property type="component" value="Unassembled WGS sequence"/>
</dbReference>
<feature type="compositionally biased region" description="Low complexity" evidence="1">
    <location>
        <begin position="83"/>
        <end position="95"/>
    </location>
</feature>
<dbReference type="AlphaFoldDB" id="A0AAD8LN56"/>
<comment type="caution">
    <text evidence="2">The sequence shown here is derived from an EMBL/GenBank/DDBJ whole genome shotgun (WGS) entry which is preliminary data.</text>
</comment>
<organism evidence="2 3">
    <name type="scientific">Babesia gibsoni</name>
    <dbReference type="NCBI Taxonomy" id="33632"/>
    <lineage>
        <taxon>Eukaryota</taxon>
        <taxon>Sar</taxon>
        <taxon>Alveolata</taxon>
        <taxon>Apicomplexa</taxon>
        <taxon>Aconoidasida</taxon>
        <taxon>Piroplasmida</taxon>
        <taxon>Babesiidae</taxon>
        <taxon>Babesia</taxon>
    </lineage>
</organism>
<gene>
    <name evidence="2" type="ORF">BgAZ_405080</name>
</gene>
<feature type="compositionally biased region" description="Polar residues" evidence="1">
    <location>
        <begin position="96"/>
        <end position="108"/>
    </location>
</feature>
<feature type="compositionally biased region" description="Low complexity" evidence="1">
    <location>
        <begin position="109"/>
        <end position="118"/>
    </location>
</feature>
<evidence type="ECO:0000313" key="2">
    <source>
        <dbReference type="EMBL" id="KAK1442478.1"/>
    </source>
</evidence>
<feature type="compositionally biased region" description="Gly residues" evidence="1">
    <location>
        <begin position="51"/>
        <end position="69"/>
    </location>
</feature>
<sequence>MALYGGMMLTYSKDVNKLNEAKQCKKEEKKAKDAGGASPAGTTSPNDGEGAASGGSSGSPNVGGGGGSPSGPTSSEGVGGSEQGTSSSSTEGGHSQTATVTPSPTPQDTTKSTVTVTTTSASCEGTSISYNKTSDGSLTHASYVSCAASSQKASCMAVTGAMESSASGATGGSPKILATCVGATSTTESGTSGGTICGGIAVHGSNDSKSDDGTTAIVACTSVDAERSSTSKDGGTSRLVIQECFGVAIRKIKDKGFFLAVGMRRKCAFSKTKSSTLPK</sequence>
<feature type="compositionally biased region" description="Basic and acidic residues" evidence="1">
    <location>
        <begin position="22"/>
        <end position="33"/>
    </location>
</feature>
<reference evidence="2" key="1">
    <citation type="submission" date="2023-08" db="EMBL/GenBank/DDBJ databases">
        <title>Draft sequence of the Babesia gibsoni genome.</title>
        <authorList>
            <person name="Yamagishi J.Y."/>
            <person name="Xuan X.X."/>
        </authorList>
    </citation>
    <scope>NUCLEOTIDE SEQUENCE</scope>
    <source>
        <strain evidence="2">Azabu</strain>
    </source>
</reference>
<feature type="region of interest" description="Disordered" evidence="1">
    <location>
        <begin position="22"/>
        <end position="118"/>
    </location>
</feature>
<evidence type="ECO:0000256" key="1">
    <source>
        <dbReference type="SAM" id="MobiDB-lite"/>
    </source>
</evidence>